<proteinExistence type="predicted"/>
<evidence type="ECO:0000313" key="3">
    <source>
        <dbReference type="Proteomes" id="UP000772434"/>
    </source>
</evidence>
<dbReference type="OrthoDB" id="2751409at2759"/>
<feature type="domain" description="F-box" evidence="1">
    <location>
        <begin position="4"/>
        <end position="49"/>
    </location>
</feature>
<dbReference type="AlphaFoldDB" id="A0A9P5Q5Z9"/>
<keyword evidence="3" id="KW-1185">Reference proteome</keyword>
<protein>
    <recommendedName>
        <fullName evidence="1">F-box domain-containing protein</fullName>
    </recommendedName>
</protein>
<dbReference type="InterPro" id="IPR001810">
    <property type="entry name" value="F-box_dom"/>
</dbReference>
<dbReference type="PROSITE" id="PS50181">
    <property type="entry name" value="FBOX"/>
    <property type="match status" value="1"/>
</dbReference>
<dbReference type="Proteomes" id="UP000772434">
    <property type="component" value="Unassembled WGS sequence"/>
</dbReference>
<comment type="caution">
    <text evidence="2">The sequence shown here is derived from an EMBL/GenBank/DDBJ whole genome shotgun (WGS) entry which is preliminary data.</text>
</comment>
<name>A0A9P5Q5Z9_9AGAR</name>
<evidence type="ECO:0000313" key="2">
    <source>
        <dbReference type="EMBL" id="KAF9074215.1"/>
    </source>
</evidence>
<dbReference type="EMBL" id="JADNRY010000014">
    <property type="protein sequence ID" value="KAF9074215.1"/>
    <property type="molecule type" value="Genomic_DNA"/>
</dbReference>
<reference evidence="2" key="1">
    <citation type="submission" date="2020-11" db="EMBL/GenBank/DDBJ databases">
        <authorList>
            <consortium name="DOE Joint Genome Institute"/>
            <person name="Ahrendt S."/>
            <person name="Riley R."/>
            <person name="Andreopoulos W."/>
            <person name="Labutti K."/>
            <person name="Pangilinan J."/>
            <person name="Ruiz-Duenas F.J."/>
            <person name="Barrasa J.M."/>
            <person name="Sanchez-Garcia M."/>
            <person name="Camarero S."/>
            <person name="Miyauchi S."/>
            <person name="Serrano A."/>
            <person name="Linde D."/>
            <person name="Babiker R."/>
            <person name="Drula E."/>
            <person name="Ayuso-Fernandez I."/>
            <person name="Pacheco R."/>
            <person name="Padilla G."/>
            <person name="Ferreira P."/>
            <person name="Barriuso J."/>
            <person name="Kellner H."/>
            <person name="Castanera R."/>
            <person name="Alfaro M."/>
            <person name="Ramirez L."/>
            <person name="Pisabarro A.G."/>
            <person name="Kuo A."/>
            <person name="Tritt A."/>
            <person name="Lipzen A."/>
            <person name="He G."/>
            <person name="Yan M."/>
            <person name="Ng V."/>
            <person name="Cullen D."/>
            <person name="Martin F."/>
            <person name="Rosso M.-N."/>
            <person name="Henrissat B."/>
            <person name="Hibbett D."/>
            <person name="Martinez A.T."/>
            <person name="Grigoriev I.V."/>
        </authorList>
    </citation>
    <scope>NUCLEOTIDE SEQUENCE</scope>
    <source>
        <strain evidence="2">AH 40177</strain>
    </source>
</reference>
<accession>A0A9P5Q5Z9</accession>
<organism evidence="2 3">
    <name type="scientific">Rhodocollybia butyracea</name>
    <dbReference type="NCBI Taxonomy" id="206335"/>
    <lineage>
        <taxon>Eukaryota</taxon>
        <taxon>Fungi</taxon>
        <taxon>Dikarya</taxon>
        <taxon>Basidiomycota</taxon>
        <taxon>Agaricomycotina</taxon>
        <taxon>Agaricomycetes</taxon>
        <taxon>Agaricomycetidae</taxon>
        <taxon>Agaricales</taxon>
        <taxon>Marasmiineae</taxon>
        <taxon>Omphalotaceae</taxon>
        <taxon>Rhodocollybia</taxon>
    </lineage>
</organism>
<dbReference type="Pfam" id="PF12937">
    <property type="entry name" value="F-box-like"/>
    <property type="match status" value="1"/>
</dbReference>
<evidence type="ECO:0000259" key="1">
    <source>
        <dbReference type="PROSITE" id="PS50181"/>
    </source>
</evidence>
<dbReference type="SUPFAM" id="SSF81383">
    <property type="entry name" value="F-box domain"/>
    <property type="match status" value="1"/>
</dbReference>
<dbReference type="InterPro" id="IPR036047">
    <property type="entry name" value="F-box-like_dom_sf"/>
</dbReference>
<sequence>MEVSIQLTELPPELLVYIFSYLSAYDLTSCAYVNRAFHAVISGSVFLQYSIQLFKSCALDNRNSHLSYSEKLRLLQQREESFNNCIPDFQIQVPLPFNPGSVYDLSGDVYLLGDNTRQSLQYLRLPNTPDQTPQWSRLHSGDKYIVDFGVNLQEHDLIALVTAEVRERSGSSSVLSIELALRQFSTGRNHPKARVPSIPVVVSELRFSTPSINLEIVGRYLALVTTFWRNPSAHCVVTVYEWQSGRVVMEIDGNPETYSGVVFLSEDVILLPNTQTRALEIWNIPGPNEHQPSAPVMQLALPKLLPDNVLRFISCRAEPNPIGSGSDLKHSTRPFHYDPLNSIVLLHLRVNALHLSSLFTIFVHRRALLDLLPPNAPFGDIDREKQVPWSEWAPSRTCSVDLEGQTPSRWITTTCGQRFVFLPTVDDDDNQSYDDLRRRPSPIVLFDFNPHNVRQAERELAKDSSVTKVVDPGGRVLDAQETFAEEIVSYLPYVVTATYKRHRLDGVLMDEERVIGLQTDARGHIKYIEIFHFG</sequence>
<dbReference type="Gene3D" id="1.20.1280.50">
    <property type="match status" value="1"/>
</dbReference>
<gene>
    <name evidence="2" type="ORF">BDP27DRAFT_1317499</name>
</gene>
<dbReference type="SMART" id="SM00256">
    <property type="entry name" value="FBOX"/>
    <property type="match status" value="1"/>
</dbReference>